<feature type="region of interest" description="Disordered" evidence="1">
    <location>
        <begin position="70"/>
        <end position="95"/>
    </location>
</feature>
<accession>A0AAV7S6A5</accession>
<dbReference type="EMBL" id="JANPWB010000008">
    <property type="protein sequence ID" value="KAJ1159653.1"/>
    <property type="molecule type" value="Genomic_DNA"/>
</dbReference>
<dbReference type="Pfam" id="PF14722">
    <property type="entry name" value="KRAP_IP3R_bind"/>
    <property type="match status" value="1"/>
</dbReference>
<dbReference type="PANTHER" id="PTHR17469:SF1">
    <property type="entry name" value="PROTEIN TESPA1"/>
    <property type="match status" value="1"/>
</dbReference>
<comment type="caution">
    <text evidence="3">The sequence shown here is derived from an EMBL/GenBank/DDBJ whole genome shotgun (WGS) entry which is preliminary data.</text>
</comment>
<reference evidence="3" key="1">
    <citation type="journal article" date="2022" name="bioRxiv">
        <title>Sequencing and chromosome-scale assembly of the giantPleurodeles waltlgenome.</title>
        <authorList>
            <person name="Brown T."/>
            <person name="Elewa A."/>
            <person name="Iarovenko S."/>
            <person name="Subramanian E."/>
            <person name="Araus A.J."/>
            <person name="Petzold A."/>
            <person name="Susuki M."/>
            <person name="Suzuki K.-i.T."/>
            <person name="Hayashi T."/>
            <person name="Toyoda A."/>
            <person name="Oliveira C."/>
            <person name="Osipova E."/>
            <person name="Leigh N.D."/>
            <person name="Simon A."/>
            <person name="Yun M.H."/>
        </authorList>
    </citation>
    <scope>NUCLEOTIDE SEQUENCE</scope>
    <source>
        <strain evidence="3">20211129_DDA</strain>
        <tissue evidence="3">Liver</tissue>
    </source>
</reference>
<evidence type="ECO:0000313" key="4">
    <source>
        <dbReference type="Proteomes" id="UP001066276"/>
    </source>
</evidence>
<protein>
    <recommendedName>
        <fullName evidence="2">ITPR-interacting domain-containing protein</fullName>
    </recommendedName>
</protein>
<gene>
    <name evidence="3" type="ORF">NDU88_000158</name>
</gene>
<name>A0AAV7S6A5_PLEWA</name>
<evidence type="ECO:0000259" key="2">
    <source>
        <dbReference type="SMART" id="SM01257"/>
    </source>
</evidence>
<dbReference type="InterPro" id="IPR043444">
    <property type="entry name" value="TESPA1-like"/>
</dbReference>
<dbReference type="Proteomes" id="UP001066276">
    <property type="component" value="Chromosome 4_2"/>
</dbReference>
<evidence type="ECO:0000313" key="3">
    <source>
        <dbReference type="EMBL" id="KAJ1159653.1"/>
    </source>
</evidence>
<dbReference type="InterPro" id="IPR029325">
    <property type="entry name" value="ITPR-bd"/>
</dbReference>
<proteinExistence type="predicted"/>
<sequence>MEDPSSSSRSADKRRAWARRTRHWHTTVDETDADAAMQDVPELPQRQLDDVFLDETPSKKIQNWLLDCGSSVENSPEETDPTGANGLHSDGNSLDDGLSLGAEAMPLPGVYKTTKRTFLDRLSCLRLHQMGNSMASSRISSETNKSGSSVTELLDFCQEDAEGILYNLGFGAENPQVATKIPARFFRAPSQLKGIDFRVFLEAQVQRIEREDPCLMLANRFRQVETLTATANALFCLYSYVSKTPVQKIAPSFSFVEFGEIPHSMITPTKQEPISPVNRLKRAVSRMCVYTSSRDTGSFHKANQVTPKKLNSLDMVVHEVLESVQEEKLKSENIFYVSSDRHSELTSHEETLDTSQGRAPSFRSTERFEALTAMNKSLVSEGGAWCVCPTEKLQASGRTKQSVLNMGKLKSVDTQSPPPGPERRLKTQNKLYFFPKGKLNSNGT</sequence>
<keyword evidence="4" id="KW-1185">Reference proteome</keyword>
<dbReference type="PANTHER" id="PTHR17469">
    <property type="entry name" value="SPERM SPECIFIC ANTIGEN 2-RELATED"/>
    <property type="match status" value="1"/>
</dbReference>
<dbReference type="SMART" id="SM01257">
    <property type="entry name" value="KRAP_IP3R_bind"/>
    <property type="match status" value="1"/>
</dbReference>
<evidence type="ECO:0000256" key="1">
    <source>
        <dbReference type="SAM" id="MobiDB-lite"/>
    </source>
</evidence>
<dbReference type="GO" id="GO:0005102">
    <property type="term" value="F:signaling receptor binding"/>
    <property type="evidence" value="ECO:0007669"/>
    <property type="project" value="InterPro"/>
</dbReference>
<organism evidence="3 4">
    <name type="scientific">Pleurodeles waltl</name>
    <name type="common">Iberian ribbed newt</name>
    <dbReference type="NCBI Taxonomy" id="8319"/>
    <lineage>
        <taxon>Eukaryota</taxon>
        <taxon>Metazoa</taxon>
        <taxon>Chordata</taxon>
        <taxon>Craniata</taxon>
        <taxon>Vertebrata</taxon>
        <taxon>Euteleostomi</taxon>
        <taxon>Amphibia</taxon>
        <taxon>Batrachia</taxon>
        <taxon>Caudata</taxon>
        <taxon>Salamandroidea</taxon>
        <taxon>Salamandridae</taxon>
        <taxon>Pleurodelinae</taxon>
        <taxon>Pleurodeles</taxon>
    </lineage>
</organism>
<dbReference type="AlphaFoldDB" id="A0AAV7S6A5"/>
<feature type="region of interest" description="Disordered" evidence="1">
    <location>
        <begin position="1"/>
        <end position="21"/>
    </location>
</feature>
<feature type="domain" description="ITPR-interacting" evidence="2">
    <location>
        <begin position="126"/>
        <end position="288"/>
    </location>
</feature>